<dbReference type="SMART" id="SM00174">
    <property type="entry name" value="RHO"/>
    <property type="match status" value="1"/>
</dbReference>
<dbReference type="EMBL" id="QMKO01001978">
    <property type="protein sequence ID" value="RTG85418.1"/>
    <property type="molecule type" value="Genomic_DNA"/>
</dbReference>
<accession>A0A430QCJ1</accession>
<evidence type="ECO:0000256" key="2">
    <source>
        <dbReference type="ARBA" id="ARBA00023134"/>
    </source>
</evidence>
<dbReference type="Proteomes" id="UP000290809">
    <property type="component" value="Unassembled WGS sequence"/>
</dbReference>
<dbReference type="Gene3D" id="3.40.50.300">
    <property type="entry name" value="P-loop containing nucleotide triphosphate hydrolases"/>
    <property type="match status" value="1"/>
</dbReference>
<evidence type="ECO:0000313" key="4">
    <source>
        <dbReference type="EMBL" id="RTG85418.1"/>
    </source>
</evidence>
<dbReference type="AlphaFoldDB" id="A0A430QCJ1"/>
<dbReference type="InterPro" id="IPR005225">
    <property type="entry name" value="Small_GTP-bd"/>
</dbReference>
<reference evidence="4 5" key="1">
    <citation type="journal article" date="2019" name="PLoS Pathog.">
        <title>Genome sequence of the bovine parasite Schistosoma bovis Tanzania.</title>
        <authorList>
            <person name="Oey H."/>
            <person name="Zakrzewski M."/>
            <person name="Gobert G."/>
            <person name="Gravermann K."/>
            <person name="Stoye J."/>
            <person name="Jones M."/>
            <person name="Mcmanus D."/>
            <person name="Krause L."/>
        </authorList>
    </citation>
    <scope>NUCLEOTIDE SEQUENCE [LARGE SCALE GENOMIC DNA]</scope>
    <source>
        <strain evidence="4 5">TAN1997</strain>
    </source>
</reference>
<keyword evidence="4" id="KW-0132">Cell division</keyword>
<name>A0A430QCJ1_SCHBO</name>
<dbReference type="PANTHER" id="PTHR24072">
    <property type="entry name" value="RHO FAMILY GTPASE"/>
    <property type="match status" value="1"/>
</dbReference>
<dbReference type="InterPro" id="IPR003578">
    <property type="entry name" value="Small_GTPase_Rho"/>
</dbReference>
<comment type="caution">
    <text evidence="4">The sequence shown here is derived from an EMBL/GenBank/DDBJ whole genome shotgun (WGS) entry which is preliminary data.</text>
</comment>
<dbReference type="InterPro" id="IPR001806">
    <property type="entry name" value="Small_GTPase"/>
</dbReference>
<evidence type="ECO:0000313" key="5">
    <source>
        <dbReference type="Proteomes" id="UP000290809"/>
    </source>
</evidence>
<feature type="transmembrane region" description="Helical" evidence="3">
    <location>
        <begin position="110"/>
        <end position="132"/>
    </location>
</feature>
<keyword evidence="3" id="KW-0812">Transmembrane</keyword>
<keyword evidence="4" id="KW-0131">Cell cycle</keyword>
<keyword evidence="1" id="KW-0547">Nucleotide-binding</keyword>
<dbReference type="Pfam" id="PF00071">
    <property type="entry name" value="Ras"/>
    <property type="match status" value="1"/>
</dbReference>
<sequence length="137" mass="15395">MDYVPTVFDNYAVTVMVGGEPYTLGLFDTAGQEDYDRLRPLSYPQTDVYLICFSVVNSTSFVNVEEKNVEHLGRYFCQSLLLHLVLLNLGDCSPPSFLTGCSGVLYFPPRLFVISYNCLVFSTLVFLLLLGLPHVSY</sequence>
<proteinExistence type="predicted"/>
<dbReference type="SUPFAM" id="SSF52540">
    <property type="entry name" value="P-loop containing nucleoside triphosphate hydrolases"/>
    <property type="match status" value="1"/>
</dbReference>
<dbReference type="GO" id="GO:0003924">
    <property type="term" value="F:GTPase activity"/>
    <property type="evidence" value="ECO:0007669"/>
    <property type="project" value="InterPro"/>
</dbReference>
<keyword evidence="3" id="KW-0472">Membrane</keyword>
<dbReference type="PROSITE" id="PS51420">
    <property type="entry name" value="RHO"/>
    <property type="match status" value="1"/>
</dbReference>
<dbReference type="GO" id="GO:0005525">
    <property type="term" value="F:GTP binding"/>
    <property type="evidence" value="ECO:0007669"/>
    <property type="project" value="UniProtKB-KW"/>
</dbReference>
<gene>
    <name evidence="4" type="ORF">DC041_0004736</name>
</gene>
<organism evidence="4 5">
    <name type="scientific">Schistosoma bovis</name>
    <name type="common">Blood fluke</name>
    <dbReference type="NCBI Taxonomy" id="6184"/>
    <lineage>
        <taxon>Eukaryota</taxon>
        <taxon>Metazoa</taxon>
        <taxon>Spiralia</taxon>
        <taxon>Lophotrochozoa</taxon>
        <taxon>Platyhelminthes</taxon>
        <taxon>Trematoda</taxon>
        <taxon>Digenea</taxon>
        <taxon>Strigeidida</taxon>
        <taxon>Schistosomatoidea</taxon>
        <taxon>Schistosomatidae</taxon>
        <taxon>Schistosoma</taxon>
    </lineage>
</organism>
<dbReference type="GO" id="GO:0051301">
    <property type="term" value="P:cell division"/>
    <property type="evidence" value="ECO:0007669"/>
    <property type="project" value="UniProtKB-KW"/>
</dbReference>
<dbReference type="NCBIfam" id="TIGR00231">
    <property type="entry name" value="small_GTP"/>
    <property type="match status" value="1"/>
</dbReference>
<dbReference type="InterPro" id="IPR027417">
    <property type="entry name" value="P-loop_NTPase"/>
</dbReference>
<dbReference type="STRING" id="6184.A0A430QCJ1"/>
<protein>
    <submittedName>
        <fullName evidence="4">Cell division control protein 42</fullName>
    </submittedName>
</protein>
<keyword evidence="5" id="KW-1185">Reference proteome</keyword>
<keyword evidence="3" id="KW-1133">Transmembrane helix</keyword>
<keyword evidence="2" id="KW-0342">GTP-binding</keyword>
<evidence type="ECO:0000256" key="3">
    <source>
        <dbReference type="SAM" id="Phobius"/>
    </source>
</evidence>
<dbReference type="GO" id="GO:0007264">
    <property type="term" value="P:small GTPase-mediated signal transduction"/>
    <property type="evidence" value="ECO:0007669"/>
    <property type="project" value="InterPro"/>
</dbReference>
<evidence type="ECO:0000256" key="1">
    <source>
        <dbReference type="ARBA" id="ARBA00022741"/>
    </source>
</evidence>